<name>A0A1G1W793_9BACT</name>
<keyword evidence="1" id="KW-0963">Cytoplasm</keyword>
<dbReference type="Gene3D" id="3.40.50.10680">
    <property type="entry name" value="CofD-like domains"/>
    <property type="match status" value="1"/>
</dbReference>
<dbReference type="Pfam" id="PF01933">
    <property type="entry name" value="CofD"/>
    <property type="match status" value="1"/>
</dbReference>
<dbReference type="SUPFAM" id="SSF142338">
    <property type="entry name" value="CofD-like"/>
    <property type="match status" value="1"/>
</dbReference>
<sequence>GSSGRLRDEFGQLPPGDVRQALVALSPNDRASLTLRQLFNYRFSKGEGLEGHSFGNLFLAALTEITGGTDKALAEAGRILGIRGKVYPVTLTNSNLVARLEDGSEIFGEANIDVRKVKPEVKIDYVYLDPKAYAYPEVLKEIETADVIVLGPGDLYTSVVPNLLVDGIVDAINFSRAKKVYICNLMTKEGESDGFSASDFVKEIRTYLEEGKLDYVVVNKGTLPERMVKRYEKEKAIPVEADIDQVKKLTKEVIAKPLVAAGTLLRHDSGKIARIVIDIATRG</sequence>
<evidence type="ECO:0008006" key="4">
    <source>
        <dbReference type="Google" id="ProtNLM"/>
    </source>
</evidence>
<evidence type="ECO:0000313" key="2">
    <source>
        <dbReference type="EMBL" id="OGY23543.1"/>
    </source>
</evidence>
<dbReference type="PANTHER" id="PTHR30135">
    <property type="entry name" value="UNCHARACTERIZED PROTEIN YVCK-RELATED"/>
    <property type="match status" value="1"/>
</dbReference>
<organism evidence="2 3">
    <name type="scientific">Candidatus Woykebacteria bacterium RBG_13_40_7b</name>
    <dbReference type="NCBI Taxonomy" id="1802594"/>
    <lineage>
        <taxon>Bacteria</taxon>
        <taxon>Candidatus Woykeibacteriota</taxon>
    </lineage>
</organism>
<dbReference type="CDD" id="cd07187">
    <property type="entry name" value="YvcK_like"/>
    <property type="match status" value="1"/>
</dbReference>
<dbReference type="InterPro" id="IPR002882">
    <property type="entry name" value="CofD"/>
</dbReference>
<evidence type="ECO:0000313" key="3">
    <source>
        <dbReference type="Proteomes" id="UP000177103"/>
    </source>
</evidence>
<gene>
    <name evidence="2" type="ORF">A2Y57_01645</name>
</gene>
<dbReference type="NCBIfam" id="TIGR01826">
    <property type="entry name" value="CofD_related"/>
    <property type="match status" value="1"/>
</dbReference>
<protein>
    <recommendedName>
        <fullName evidence="4">YvcK family protein</fullName>
    </recommendedName>
</protein>
<dbReference type="AlphaFoldDB" id="A0A1G1W793"/>
<feature type="non-terminal residue" evidence="2">
    <location>
        <position position="1"/>
    </location>
</feature>
<comment type="caution">
    <text evidence="2">The sequence shown here is derived from an EMBL/GenBank/DDBJ whole genome shotgun (WGS) entry which is preliminary data.</text>
</comment>
<dbReference type="Proteomes" id="UP000177103">
    <property type="component" value="Unassembled WGS sequence"/>
</dbReference>
<dbReference type="GO" id="GO:0043743">
    <property type="term" value="F:LPPG:FO 2-phospho-L-lactate transferase activity"/>
    <property type="evidence" value="ECO:0007669"/>
    <property type="project" value="InterPro"/>
</dbReference>
<proteinExistence type="predicted"/>
<evidence type="ECO:0000256" key="1">
    <source>
        <dbReference type="ARBA" id="ARBA00022490"/>
    </source>
</evidence>
<dbReference type="InterPro" id="IPR010119">
    <property type="entry name" value="Gluconeogen_factor"/>
</dbReference>
<dbReference type="InterPro" id="IPR038136">
    <property type="entry name" value="CofD-like_dom_sf"/>
</dbReference>
<reference evidence="2 3" key="1">
    <citation type="journal article" date="2016" name="Nat. Commun.">
        <title>Thousands of microbial genomes shed light on interconnected biogeochemical processes in an aquifer system.</title>
        <authorList>
            <person name="Anantharaman K."/>
            <person name="Brown C.T."/>
            <person name="Hug L.A."/>
            <person name="Sharon I."/>
            <person name="Castelle C.J."/>
            <person name="Probst A.J."/>
            <person name="Thomas B.C."/>
            <person name="Singh A."/>
            <person name="Wilkins M.J."/>
            <person name="Karaoz U."/>
            <person name="Brodie E.L."/>
            <person name="Williams K.H."/>
            <person name="Hubbard S.S."/>
            <person name="Banfield J.F."/>
        </authorList>
    </citation>
    <scope>NUCLEOTIDE SEQUENCE [LARGE SCALE GENOMIC DNA]</scope>
</reference>
<dbReference type="PANTHER" id="PTHR30135:SF3">
    <property type="entry name" value="GLUCONEOGENESIS FACTOR-RELATED"/>
    <property type="match status" value="1"/>
</dbReference>
<accession>A0A1G1W793</accession>
<dbReference type="EMBL" id="MHCQ01000042">
    <property type="protein sequence ID" value="OGY23543.1"/>
    <property type="molecule type" value="Genomic_DNA"/>
</dbReference>